<dbReference type="HOGENOM" id="CLU_3010082_0_0_10"/>
<reference evidence="1 2" key="1">
    <citation type="submission" date="2013-04" db="EMBL/GenBank/DDBJ databases">
        <title>The Genome Sequence of Parabacteroides goldsteinii dnLKV18.</title>
        <authorList>
            <consortium name="The Broad Institute Genomics Platform"/>
            <consortium name="The Broad Institute Genome Sequencing Center for Infectious Disease"/>
            <person name="Earl A."/>
            <person name="Xavier R."/>
            <person name="Kuhn K."/>
            <person name="Stappenbeck T."/>
            <person name="Walker B."/>
            <person name="Young S."/>
            <person name="Zeng Q."/>
            <person name="Gargeya S."/>
            <person name="Fitzgerald M."/>
            <person name="Haas B."/>
            <person name="Abouelleil A."/>
            <person name="Allen A.W."/>
            <person name="Alvarado L."/>
            <person name="Arachchi H.M."/>
            <person name="Berlin A.M."/>
            <person name="Chapman S.B."/>
            <person name="Gainer-Dewar J."/>
            <person name="Goldberg J."/>
            <person name="Griggs A."/>
            <person name="Gujja S."/>
            <person name="Hansen M."/>
            <person name="Howarth C."/>
            <person name="Imamovic A."/>
            <person name="Ireland A."/>
            <person name="Larimer J."/>
            <person name="McCowan C."/>
            <person name="Murphy C."/>
            <person name="Pearson M."/>
            <person name="Poon T.W."/>
            <person name="Priest M."/>
            <person name="Roberts A."/>
            <person name="Saif S."/>
            <person name="Shea T."/>
            <person name="Sisk P."/>
            <person name="Sykes S."/>
            <person name="Wortman J."/>
            <person name="Nusbaum C."/>
            <person name="Birren B."/>
        </authorList>
    </citation>
    <scope>NUCLEOTIDE SEQUENCE [LARGE SCALE GENOMIC DNA]</scope>
    <source>
        <strain evidence="2">dnLKV18</strain>
    </source>
</reference>
<gene>
    <name evidence="1" type="ORF">C803_01615</name>
</gene>
<evidence type="ECO:0000313" key="1">
    <source>
        <dbReference type="EMBL" id="EOS18618.1"/>
    </source>
</evidence>
<dbReference type="AlphaFoldDB" id="S0GU77"/>
<sequence length="56" mass="6338">MATEVRILHYPQKLERKGDVKAGVVLVANGMYLFHSCKYDSIARGYKVSSTFNCIE</sequence>
<proteinExistence type="predicted"/>
<name>S0GU77_9BACT</name>
<protein>
    <submittedName>
        <fullName evidence="1">Uncharacterized protein</fullName>
    </submittedName>
</protein>
<dbReference type="EMBL" id="ASSQ01000009">
    <property type="protein sequence ID" value="EOS18618.1"/>
    <property type="molecule type" value="Genomic_DNA"/>
</dbReference>
<organism evidence="1 2">
    <name type="scientific">Parabacteroides goldsteinii dnLKV18</name>
    <dbReference type="NCBI Taxonomy" id="1235789"/>
    <lineage>
        <taxon>Bacteria</taxon>
        <taxon>Pseudomonadati</taxon>
        <taxon>Bacteroidota</taxon>
        <taxon>Bacteroidia</taxon>
        <taxon>Bacteroidales</taxon>
        <taxon>Tannerellaceae</taxon>
        <taxon>Parabacteroides</taxon>
    </lineage>
</organism>
<comment type="caution">
    <text evidence="1">The sequence shown here is derived from an EMBL/GenBank/DDBJ whole genome shotgun (WGS) entry which is preliminary data.</text>
</comment>
<evidence type="ECO:0000313" key="2">
    <source>
        <dbReference type="Proteomes" id="UP000014140"/>
    </source>
</evidence>
<accession>S0GU77</accession>
<keyword evidence="2" id="KW-1185">Reference proteome</keyword>
<dbReference type="Proteomes" id="UP000014140">
    <property type="component" value="Unassembled WGS sequence"/>
</dbReference>